<comment type="caution">
    <text evidence="1">The sequence shown here is derived from an EMBL/GenBank/DDBJ whole genome shotgun (WGS) entry which is preliminary data.</text>
</comment>
<keyword evidence="2" id="KW-1185">Reference proteome</keyword>
<accession>A0A9N9EMN8</accession>
<evidence type="ECO:0000313" key="2">
    <source>
        <dbReference type="Proteomes" id="UP000789570"/>
    </source>
</evidence>
<gene>
    <name evidence="1" type="ORF">FCALED_LOCUS12678</name>
</gene>
<protein>
    <submittedName>
        <fullName evidence="1">14915_t:CDS:1</fullName>
    </submittedName>
</protein>
<proteinExistence type="predicted"/>
<dbReference type="Proteomes" id="UP000789570">
    <property type="component" value="Unassembled WGS sequence"/>
</dbReference>
<sequence length="153" mass="17856">MKDVILIDLQENDLHSLNAYIKAINTVMDINPFPKKKCEEKNDILLVAMKMLKTQLRHLPLGFNNPIKILACGYTYHRFCYSNNRFKCLHCLSFLCNGIDEHVQSLLKSLQKRKEQVIKPESNIPCDDNDDESELIKYIAYALEEALHKFQQQ</sequence>
<evidence type="ECO:0000313" key="1">
    <source>
        <dbReference type="EMBL" id="CAG8684555.1"/>
    </source>
</evidence>
<dbReference type="EMBL" id="CAJVPQ010006412">
    <property type="protein sequence ID" value="CAG8684555.1"/>
    <property type="molecule type" value="Genomic_DNA"/>
</dbReference>
<dbReference type="AlphaFoldDB" id="A0A9N9EMN8"/>
<reference evidence="1" key="1">
    <citation type="submission" date="2021-06" db="EMBL/GenBank/DDBJ databases">
        <authorList>
            <person name="Kallberg Y."/>
            <person name="Tangrot J."/>
            <person name="Rosling A."/>
        </authorList>
    </citation>
    <scope>NUCLEOTIDE SEQUENCE</scope>
    <source>
        <strain evidence="1">UK204</strain>
    </source>
</reference>
<organism evidence="1 2">
    <name type="scientific">Funneliformis caledonium</name>
    <dbReference type="NCBI Taxonomy" id="1117310"/>
    <lineage>
        <taxon>Eukaryota</taxon>
        <taxon>Fungi</taxon>
        <taxon>Fungi incertae sedis</taxon>
        <taxon>Mucoromycota</taxon>
        <taxon>Glomeromycotina</taxon>
        <taxon>Glomeromycetes</taxon>
        <taxon>Glomerales</taxon>
        <taxon>Glomeraceae</taxon>
        <taxon>Funneliformis</taxon>
    </lineage>
</organism>
<name>A0A9N9EMN8_9GLOM</name>
<dbReference type="OrthoDB" id="2470265at2759"/>